<dbReference type="EMBL" id="BAAAGE010000001">
    <property type="protein sequence ID" value="GAA0718684.1"/>
    <property type="molecule type" value="Genomic_DNA"/>
</dbReference>
<keyword evidence="4" id="KW-1185">Reference proteome</keyword>
<gene>
    <name evidence="3" type="ORF">GCM10009430_17130</name>
</gene>
<feature type="transmembrane region" description="Helical" evidence="1">
    <location>
        <begin position="65"/>
        <end position="83"/>
    </location>
</feature>
<organism evidence="3 4">
    <name type="scientific">Aquimarina litoralis</name>
    <dbReference type="NCBI Taxonomy" id="584605"/>
    <lineage>
        <taxon>Bacteria</taxon>
        <taxon>Pseudomonadati</taxon>
        <taxon>Bacteroidota</taxon>
        <taxon>Flavobacteriia</taxon>
        <taxon>Flavobacteriales</taxon>
        <taxon>Flavobacteriaceae</taxon>
        <taxon>Aquimarina</taxon>
    </lineage>
</organism>
<evidence type="ECO:0000256" key="1">
    <source>
        <dbReference type="SAM" id="Phobius"/>
    </source>
</evidence>
<sequence>MKSKHLYIKDHVELFGAIQEEIYKKINFCNRRFQKKMFLKGFIYFSFTLISYSFIYQISQPQLLVLAYVVFGLVSMLFAFNFAHDFSHNTIFKKKELNHKCFIALYTMVGAHAEAWKDRHVTSHHHAPNVEGYDTDLEITNLIRVVPDSKMKWFHRFQYLYAPFLYTTYSLFWVFIKDFKVFFSDFGNHKKHSLAYKFSFWCQKIVYLSYLVLLPMIFIDLKWYWVIVAFISMHMVQSLFLLFTFFMTHHIKGLAYPEKDTSGKIKTSWFMNQVQSSNDFYPFSRFANFIFGGFNNHIAHHLFPHIHHVYYPELNKILYKVLKNHHIIPNQTSYLGGVVAHLSHLKRLGME</sequence>
<dbReference type="PANTHER" id="PTHR19353:SF19">
    <property type="entry name" value="DELTA(5) FATTY ACID DESATURASE C-RELATED"/>
    <property type="match status" value="1"/>
</dbReference>
<feature type="transmembrane region" description="Helical" evidence="1">
    <location>
        <begin position="223"/>
        <end position="246"/>
    </location>
</feature>
<dbReference type="RefSeq" id="WP_343911912.1">
    <property type="nucleotide sequence ID" value="NZ_BAAAGE010000001.1"/>
</dbReference>
<evidence type="ECO:0000313" key="4">
    <source>
        <dbReference type="Proteomes" id="UP001501758"/>
    </source>
</evidence>
<accession>A0ABN1IPV9</accession>
<proteinExistence type="predicted"/>
<keyword evidence="1" id="KW-1133">Transmembrane helix</keyword>
<evidence type="ECO:0000259" key="2">
    <source>
        <dbReference type="Pfam" id="PF00487"/>
    </source>
</evidence>
<evidence type="ECO:0000313" key="3">
    <source>
        <dbReference type="EMBL" id="GAA0718684.1"/>
    </source>
</evidence>
<feature type="transmembrane region" description="Helical" evidence="1">
    <location>
        <begin position="41"/>
        <end position="59"/>
    </location>
</feature>
<dbReference type="InterPro" id="IPR012171">
    <property type="entry name" value="Fatty_acid_desaturase"/>
</dbReference>
<feature type="domain" description="Fatty acid desaturase" evidence="2">
    <location>
        <begin position="63"/>
        <end position="327"/>
    </location>
</feature>
<comment type="caution">
    <text evidence="3">The sequence shown here is derived from an EMBL/GenBank/DDBJ whole genome shotgun (WGS) entry which is preliminary data.</text>
</comment>
<dbReference type="InterPro" id="IPR005804">
    <property type="entry name" value="FA_desaturase_dom"/>
</dbReference>
<name>A0ABN1IPV9_9FLAO</name>
<keyword evidence="1" id="KW-0812">Transmembrane</keyword>
<protein>
    <submittedName>
        <fullName evidence="3">Acyl-CoA desaturase</fullName>
    </submittedName>
</protein>
<reference evidence="3 4" key="1">
    <citation type="journal article" date="2019" name="Int. J. Syst. Evol. Microbiol.">
        <title>The Global Catalogue of Microorganisms (GCM) 10K type strain sequencing project: providing services to taxonomists for standard genome sequencing and annotation.</title>
        <authorList>
            <consortium name="The Broad Institute Genomics Platform"/>
            <consortium name="The Broad Institute Genome Sequencing Center for Infectious Disease"/>
            <person name="Wu L."/>
            <person name="Ma J."/>
        </authorList>
    </citation>
    <scope>NUCLEOTIDE SEQUENCE [LARGE SCALE GENOMIC DNA]</scope>
    <source>
        <strain evidence="3 4">JCM 15974</strain>
    </source>
</reference>
<keyword evidence="1" id="KW-0472">Membrane</keyword>
<dbReference type="PANTHER" id="PTHR19353">
    <property type="entry name" value="FATTY ACID DESATURASE 2"/>
    <property type="match status" value="1"/>
</dbReference>
<dbReference type="Pfam" id="PF00487">
    <property type="entry name" value="FA_desaturase"/>
    <property type="match status" value="1"/>
</dbReference>
<feature type="transmembrane region" description="Helical" evidence="1">
    <location>
        <begin position="159"/>
        <end position="176"/>
    </location>
</feature>
<dbReference type="Proteomes" id="UP001501758">
    <property type="component" value="Unassembled WGS sequence"/>
</dbReference>